<dbReference type="AlphaFoldDB" id="A0A1Y1I741"/>
<dbReference type="PANTHER" id="PTHR46581:SF3">
    <property type="entry name" value="ARABINOSYLTRANSFERASE RRA3"/>
    <property type="match status" value="1"/>
</dbReference>
<dbReference type="STRING" id="105231.A0A1Y1I741"/>
<dbReference type="GO" id="GO:0016757">
    <property type="term" value="F:glycosyltransferase activity"/>
    <property type="evidence" value="ECO:0007669"/>
    <property type="project" value="UniProtKB-KW"/>
</dbReference>
<keyword evidence="3" id="KW-0175">Coiled coil</keyword>
<evidence type="ECO:0000256" key="1">
    <source>
        <dbReference type="ARBA" id="ARBA00007033"/>
    </source>
</evidence>
<dbReference type="SUPFAM" id="SSF53448">
    <property type="entry name" value="Nucleotide-diphospho-sugar transferases"/>
    <property type="match status" value="1"/>
</dbReference>
<dbReference type="PANTHER" id="PTHR46581">
    <property type="entry name" value="ARABINOSYLTRANSFERASE RRA3"/>
    <property type="match status" value="1"/>
</dbReference>
<dbReference type="InterPro" id="IPR029044">
    <property type="entry name" value="Nucleotide-diphossugar_trans"/>
</dbReference>
<dbReference type="EC" id="2.4.2.-" evidence="2"/>
<dbReference type="Pfam" id="PF03407">
    <property type="entry name" value="Nucleotid_trans"/>
    <property type="match status" value="1"/>
</dbReference>
<feature type="region of interest" description="Disordered" evidence="4">
    <location>
        <begin position="143"/>
        <end position="168"/>
    </location>
</feature>
<dbReference type="Proteomes" id="UP000054558">
    <property type="component" value="Unassembled WGS sequence"/>
</dbReference>
<dbReference type="Gene3D" id="3.90.550.10">
    <property type="entry name" value="Spore Coat Polysaccharide Biosynthesis Protein SpsA, Chain A"/>
    <property type="match status" value="1"/>
</dbReference>
<evidence type="ECO:0000256" key="2">
    <source>
        <dbReference type="RuleBase" id="RU363055"/>
    </source>
</evidence>
<feature type="transmembrane region" description="Helical" evidence="2">
    <location>
        <begin position="20"/>
        <end position="39"/>
    </location>
</feature>
<keyword evidence="7" id="KW-1185">Reference proteome</keyword>
<keyword evidence="2 6" id="KW-0808">Transferase</keyword>
<keyword evidence="2" id="KW-0735">Signal-anchor</keyword>
<reference evidence="6 7" key="1">
    <citation type="journal article" date="2014" name="Nat. Commun.">
        <title>Klebsormidium flaccidum genome reveals primary factors for plant terrestrial adaptation.</title>
        <authorList>
            <person name="Hori K."/>
            <person name="Maruyama F."/>
            <person name="Fujisawa T."/>
            <person name="Togashi T."/>
            <person name="Yamamoto N."/>
            <person name="Seo M."/>
            <person name="Sato S."/>
            <person name="Yamada T."/>
            <person name="Mori H."/>
            <person name="Tajima N."/>
            <person name="Moriyama T."/>
            <person name="Ikeuchi M."/>
            <person name="Watanabe M."/>
            <person name="Wada H."/>
            <person name="Kobayashi K."/>
            <person name="Saito M."/>
            <person name="Masuda T."/>
            <person name="Sasaki-Sekimoto Y."/>
            <person name="Mashiguchi K."/>
            <person name="Awai K."/>
            <person name="Shimojima M."/>
            <person name="Masuda S."/>
            <person name="Iwai M."/>
            <person name="Nobusawa T."/>
            <person name="Narise T."/>
            <person name="Kondo S."/>
            <person name="Saito H."/>
            <person name="Sato R."/>
            <person name="Murakawa M."/>
            <person name="Ihara Y."/>
            <person name="Oshima-Yamada Y."/>
            <person name="Ohtaka K."/>
            <person name="Satoh M."/>
            <person name="Sonobe K."/>
            <person name="Ishii M."/>
            <person name="Ohtani R."/>
            <person name="Kanamori-Sato M."/>
            <person name="Honoki R."/>
            <person name="Miyazaki D."/>
            <person name="Mochizuki H."/>
            <person name="Umetsu J."/>
            <person name="Higashi K."/>
            <person name="Shibata D."/>
            <person name="Kamiya Y."/>
            <person name="Sato N."/>
            <person name="Nakamura Y."/>
            <person name="Tabata S."/>
            <person name="Ida S."/>
            <person name="Kurokawa K."/>
            <person name="Ohta H."/>
        </authorList>
    </citation>
    <scope>NUCLEOTIDE SEQUENCE [LARGE SCALE GENOMIC DNA]</scope>
    <source>
        <strain evidence="6 7">NIES-2285</strain>
    </source>
</reference>
<dbReference type="OrthoDB" id="540503at2759"/>
<comment type="subcellular location">
    <subcellularLocation>
        <location evidence="2">Golgi apparatus membrane</location>
        <topology evidence="2">Single-pass type II membrane protein</topology>
    </subcellularLocation>
</comment>
<keyword evidence="2" id="KW-0472">Membrane</keyword>
<keyword evidence="2" id="KW-0961">Cell wall biogenesis/degradation</keyword>
<dbReference type="GO" id="GO:0000139">
    <property type="term" value="C:Golgi membrane"/>
    <property type="evidence" value="ECO:0007669"/>
    <property type="project" value="UniProtKB-SubCell"/>
</dbReference>
<evidence type="ECO:0000313" key="6">
    <source>
        <dbReference type="EMBL" id="GAQ86774.1"/>
    </source>
</evidence>
<feature type="domain" description="Nucleotide-diphospho-sugar transferase" evidence="5">
    <location>
        <begin position="221"/>
        <end position="439"/>
    </location>
</feature>
<dbReference type="InterPro" id="IPR005069">
    <property type="entry name" value="Nucl-diP-sugar_transferase"/>
</dbReference>
<keyword evidence="2" id="KW-0333">Golgi apparatus</keyword>
<proteinExistence type="inferred from homology"/>
<gene>
    <name evidence="6" type="ORF">KFL_003100110</name>
</gene>
<feature type="coiled-coil region" evidence="3">
    <location>
        <begin position="66"/>
        <end position="114"/>
    </location>
</feature>
<dbReference type="GO" id="GO:0080147">
    <property type="term" value="P:root hair cell development"/>
    <property type="evidence" value="ECO:0007669"/>
    <property type="project" value="InterPro"/>
</dbReference>
<dbReference type="EMBL" id="DF237259">
    <property type="protein sequence ID" value="GAQ86774.1"/>
    <property type="molecule type" value="Genomic_DNA"/>
</dbReference>
<keyword evidence="2" id="KW-1133">Transmembrane helix</keyword>
<organism evidence="6 7">
    <name type="scientific">Klebsormidium nitens</name>
    <name type="common">Green alga</name>
    <name type="synonym">Ulothrix nitens</name>
    <dbReference type="NCBI Taxonomy" id="105231"/>
    <lineage>
        <taxon>Eukaryota</taxon>
        <taxon>Viridiplantae</taxon>
        <taxon>Streptophyta</taxon>
        <taxon>Klebsormidiophyceae</taxon>
        <taxon>Klebsormidiales</taxon>
        <taxon>Klebsormidiaceae</taxon>
        <taxon>Klebsormidium</taxon>
    </lineage>
</organism>
<evidence type="ECO:0000256" key="4">
    <source>
        <dbReference type="SAM" id="MobiDB-lite"/>
    </source>
</evidence>
<sequence>MARPRLDANRGGVTDSKICLAVFVGVALGVLVSLLQLGGDSNQWLSQLRTTADAANLAREGQGLGPQHLEERLAELEEEKNALEQKHEAAVRQRENLAAEAAVLRKKLQAALQEGVSLAAAEGNDPQLEIDSLKKQLEKARETYRQPARVKKEERPVAGPPGSIKAERTFPTIVPDPKVNTELAKILEKVAVSKELIVAVSNNNIRPMLQTWFENVRRTGATNYLVVCLDDEIAEFCEENGVPYYRKTLEIPDSQKNAGSNHAISGLKFHILREFMLLGYSVLLSDVDIVFLQNPFKFLYRDCDVEGMTDGHDNFTSYGFDDVSDDPKMGWSRYAHTMRIWVFNSGLFYIRPTAASIELLDRVADRLSKENAWDQAVFNEELFRPSSPGYDGLHASKRVLDYLLFMNSKVLFTRVRKSWELEKIKPVTVHVNYHPDKYERMLAVERYYVKGEKGALDGFPDGSER</sequence>
<evidence type="ECO:0000256" key="3">
    <source>
        <dbReference type="SAM" id="Coils"/>
    </source>
</evidence>
<keyword evidence="2" id="KW-0328">Glycosyltransferase</keyword>
<evidence type="ECO:0000313" key="7">
    <source>
        <dbReference type="Proteomes" id="UP000054558"/>
    </source>
</evidence>
<feature type="compositionally biased region" description="Basic and acidic residues" evidence="4">
    <location>
        <begin position="143"/>
        <end position="156"/>
    </location>
</feature>
<name>A0A1Y1I741_KLENI</name>
<dbReference type="OMA" id="DHAHEQF"/>
<keyword evidence="2" id="KW-0812">Transmembrane</keyword>
<dbReference type="GO" id="GO:0071555">
    <property type="term" value="P:cell wall organization"/>
    <property type="evidence" value="ECO:0007669"/>
    <property type="project" value="UniProtKB-KW"/>
</dbReference>
<accession>A0A1Y1I741</accession>
<dbReference type="InterPro" id="IPR044290">
    <property type="entry name" value="RRA1/2/3"/>
</dbReference>
<protein>
    <recommendedName>
        <fullName evidence="2">Glycosyltransferase</fullName>
        <ecNumber evidence="2">2.4.2.-</ecNumber>
    </recommendedName>
</protein>
<comment type="similarity">
    <text evidence="1 2">Belongs to the glycosyltransferase 77 family.</text>
</comment>
<evidence type="ECO:0000259" key="5">
    <source>
        <dbReference type="Pfam" id="PF03407"/>
    </source>
</evidence>